<dbReference type="InterPro" id="IPR027417">
    <property type="entry name" value="P-loop_NTPase"/>
</dbReference>
<dbReference type="Pfam" id="PF00271">
    <property type="entry name" value="Helicase_C"/>
    <property type="match status" value="1"/>
</dbReference>
<dbReference type="InterPro" id="IPR001650">
    <property type="entry name" value="Helicase_C-like"/>
</dbReference>
<dbReference type="PANTHER" id="PTHR43519:SF1">
    <property type="entry name" value="ATP-DEPENDENT RNA HELICASE HRPB"/>
    <property type="match status" value="1"/>
</dbReference>
<reference evidence="9" key="1">
    <citation type="journal article" date="2019" name="Int. J. Syst. Evol. Microbiol.">
        <title>The Global Catalogue of Microorganisms (GCM) 10K type strain sequencing project: providing services to taxonomists for standard genome sequencing and annotation.</title>
        <authorList>
            <consortium name="The Broad Institute Genomics Platform"/>
            <consortium name="The Broad Institute Genome Sequencing Center for Infectious Disease"/>
            <person name="Wu L."/>
            <person name="Ma J."/>
        </authorList>
    </citation>
    <scope>NUCLEOTIDE SEQUENCE [LARGE SCALE GENOMIC DNA]</scope>
    <source>
        <strain evidence="9">CECT 8472</strain>
    </source>
</reference>
<feature type="domain" description="Helicase C-terminal" evidence="7">
    <location>
        <begin position="210"/>
        <end position="380"/>
    </location>
</feature>
<organism evidence="8 9">
    <name type="scientific">Fodinicurvata halophila</name>
    <dbReference type="NCBI Taxonomy" id="1419723"/>
    <lineage>
        <taxon>Bacteria</taxon>
        <taxon>Pseudomonadati</taxon>
        <taxon>Pseudomonadota</taxon>
        <taxon>Alphaproteobacteria</taxon>
        <taxon>Rhodospirillales</taxon>
        <taxon>Rhodovibrionaceae</taxon>
        <taxon>Fodinicurvata</taxon>
    </lineage>
</organism>
<evidence type="ECO:0000256" key="4">
    <source>
        <dbReference type="ARBA" id="ARBA00022840"/>
    </source>
</evidence>
<proteinExistence type="predicted"/>
<dbReference type="Gene3D" id="1.20.120.1080">
    <property type="match status" value="1"/>
</dbReference>
<sequence>MSASPLSALNLPILSVLGDVQEAVEAFPSTLVKAAPGAGKSTVVPLHLLQTAEWLEGRSILMLEPRRLAARAVALRMAELLGERVGRTIGFTTRLERKVSSQTRIEVVTEGILTRRLQNDPELRGTGLVIFDEFHERSLQADLGLALCRDLRTALRPDLKLLLMSATLDVAPLRDALGEAAVVESEGREFPVETRYLPTDTRTRSTLCSGVAQAVQTALQETSGSLLVFLPGEAEIRQTLARLEDSLSHKRVLLHPLFGSLSQDKQKAALAPPPSGQRKVVLATSIAESSLTIEGVSTVIDSGLGRRPVFDPARGMSRLETRRISRASADQRRGRAGRLGPGTCYRLWAEEQDRALIAFDPPEIQTADLTSLVLELAAWGCRTWHELNWIDPPPSAAFAQAQDLLVQLGALQPDGSITRHGRSMVEVGVAPRYAHMILKAREFEASRTACDLAALLDERDILRRRGQGAPVSDLRQRLELLADPEQAGGADDLDKGALKRCRQASGKLRRQLSLSSQPSRPDLAGELVALAYPDRVARRRGGSGGYLMRNGRGVELPEDDPLTTEEWVAIAHLDDRPGNARAFLAAPLSLPRLEALFEADLELQRRVEWSSRENEVLAREEWRLGALVLRSRRLDQVAPDEMRAALLQAVRDKGLRLLPWTDEARQLQARLAFMRSRDPEGRWPDVDDSALLSSLEDWLAPYLVGAQRLQDLETLDIRLILYSLLDHAQQKRLDSEAPENIAVPSGALRRIDYTPEEGPVLPVKLQEMFGATETPRIMNGRLSLILHLLSPAGRPLQVTQNLESFWQEGYRHVRAEMRGRYPKHPWPENPLDAAPTASTKRRKSQ</sequence>
<dbReference type="RefSeq" id="WP_382421601.1">
    <property type="nucleotide sequence ID" value="NZ_JBHSCW010000003.1"/>
</dbReference>
<evidence type="ECO:0000313" key="9">
    <source>
        <dbReference type="Proteomes" id="UP001595799"/>
    </source>
</evidence>
<dbReference type="Pfam" id="PF00270">
    <property type="entry name" value="DEAD"/>
    <property type="match status" value="1"/>
</dbReference>
<dbReference type="PROSITE" id="PS51194">
    <property type="entry name" value="HELICASE_CTER"/>
    <property type="match status" value="1"/>
</dbReference>
<dbReference type="InterPro" id="IPR011545">
    <property type="entry name" value="DEAD/DEAH_box_helicase_dom"/>
</dbReference>
<evidence type="ECO:0000256" key="3">
    <source>
        <dbReference type="ARBA" id="ARBA00022806"/>
    </source>
</evidence>
<dbReference type="InterPro" id="IPR007502">
    <property type="entry name" value="Helicase-assoc_dom"/>
</dbReference>
<comment type="caution">
    <text evidence="8">The sequence shown here is derived from an EMBL/GenBank/DDBJ whole genome shotgun (WGS) entry which is preliminary data.</text>
</comment>
<keyword evidence="2 8" id="KW-0378">Hydrolase</keyword>
<dbReference type="InterPro" id="IPR010225">
    <property type="entry name" value="HrpB"/>
</dbReference>
<dbReference type="PROSITE" id="PS51192">
    <property type="entry name" value="HELICASE_ATP_BIND_1"/>
    <property type="match status" value="1"/>
</dbReference>
<dbReference type="Proteomes" id="UP001595799">
    <property type="component" value="Unassembled WGS sequence"/>
</dbReference>
<dbReference type="Gene3D" id="3.40.50.300">
    <property type="entry name" value="P-loop containing nucleotide triphosphate hydrolases"/>
    <property type="match status" value="2"/>
</dbReference>
<dbReference type="SMART" id="SM00487">
    <property type="entry name" value="DEXDc"/>
    <property type="match status" value="1"/>
</dbReference>
<keyword evidence="3 8" id="KW-0347">Helicase</keyword>
<feature type="domain" description="Helicase ATP-binding" evidence="6">
    <location>
        <begin position="21"/>
        <end position="186"/>
    </location>
</feature>
<feature type="region of interest" description="Disordered" evidence="5">
    <location>
        <begin position="821"/>
        <end position="845"/>
    </location>
</feature>
<evidence type="ECO:0000259" key="7">
    <source>
        <dbReference type="PROSITE" id="PS51194"/>
    </source>
</evidence>
<keyword evidence="4" id="KW-0067">ATP-binding</keyword>
<name>A0ABV8UK80_9PROT</name>
<dbReference type="InterPro" id="IPR013689">
    <property type="entry name" value="RNA_helicase_ATP-dep_HrpB_C"/>
</dbReference>
<dbReference type="NCBIfam" id="TIGR01970">
    <property type="entry name" value="DEAH_box_HrpB"/>
    <property type="match status" value="1"/>
</dbReference>
<keyword evidence="1" id="KW-0547">Nucleotide-binding</keyword>
<dbReference type="GO" id="GO:0016787">
    <property type="term" value="F:hydrolase activity"/>
    <property type="evidence" value="ECO:0007669"/>
    <property type="project" value="UniProtKB-KW"/>
</dbReference>
<evidence type="ECO:0000256" key="2">
    <source>
        <dbReference type="ARBA" id="ARBA00022801"/>
    </source>
</evidence>
<dbReference type="CDD" id="cd18791">
    <property type="entry name" value="SF2_C_RHA"/>
    <property type="match status" value="1"/>
</dbReference>
<evidence type="ECO:0000256" key="1">
    <source>
        <dbReference type="ARBA" id="ARBA00022741"/>
    </source>
</evidence>
<evidence type="ECO:0000259" key="6">
    <source>
        <dbReference type="PROSITE" id="PS51192"/>
    </source>
</evidence>
<dbReference type="EMBL" id="JBHSCW010000003">
    <property type="protein sequence ID" value="MFC4351266.1"/>
    <property type="molecule type" value="Genomic_DNA"/>
</dbReference>
<dbReference type="Pfam" id="PF08482">
    <property type="entry name" value="HrpB_C"/>
    <property type="match status" value="1"/>
</dbReference>
<evidence type="ECO:0000256" key="5">
    <source>
        <dbReference type="SAM" id="MobiDB-lite"/>
    </source>
</evidence>
<dbReference type="EC" id="3.6.4.13" evidence="8"/>
<dbReference type="SMART" id="SM00847">
    <property type="entry name" value="HA2"/>
    <property type="match status" value="1"/>
</dbReference>
<dbReference type="GO" id="GO:0003724">
    <property type="term" value="F:RNA helicase activity"/>
    <property type="evidence" value="ECO:0007669"/>
    <property type="project" value="UniProtKB-EC"/>
</dbReference>
<dbReference type="InterPro" id="IPR014001">
    <property type="entry name" value="Helicase_ATP-bd"/>
</dbReference>
<gene>
    <name evidence="8" type="primary">hrpB</name>
    <name evidence="8" type="ORF">ACFOW6_06895</name>
</gene>
<accession>A0ABV8UK80</accession>
<keyword evidence="9" id="KW-1185">Reference proteome</keyword>
<dbReference type="CDD" id="cd17990">
    <property type="entry name" value="DEXHc_HrpB"/>
    <property type="match status" value="1"/>
</dbReference>
<protein>
    <submittedName>
        <fullName evidence="8">ATP-dependent helicase HrpB</fullName>
        <ecNumber evidence="8">3.6.4.13</ecNumber>
    </submittedName>
</protein>
<dbReference type="SMART" id="SM00490">
    <property type="entry name" value="HELICc"/>
    <property type="match status" value="1"/>
</dbReference>
<dbReference type="SUPFAM" id="SSF52540">
    <property type="entry name" value="P-loop containing nucleoside triphosphate hydrolases"/>
    <property type="match status" value="1"/>
</dbReference>
<dbReference type="PANTHER" id="PTHR43519">
    <property type="entry name" value="ATP-DEPENDENT RNA HELICASE HRPB"/>
    <property type="match status" value="1"/>
</dbReference>
<evidence type="ECO:0000313" key="8">
    <source>
        <dbReference type="EMBL" id="MFC4351266.1"/>
    </source>
</evidence>
<dbReference type="PIRSF" id="PIRSF005496">
    <property type="entry name" value="ATP_hel_hrpB"/>
    <property type="match status" value="1"/>
</dbReference>
<dbReference type="InterPro" id="IPR049614">
    <property type="entry name" value="HrpB_DEXH"/>
</dbReference>